<name>A0AAV4NNU2_CAEEX</name>
<protein>
    <submittedName>
        <fullName evidence="1">Uncharacterized protein</fullName>
    </submittedName>
</protein>
<reference evidence="1 2" key="1">
    <citation type="submission" date="2021-06" db="EMBL/GenBank/DDBJ databases">
        <title>Caerostris extrusa draft genome.</title>
        <authorList>
            <person name="Kono N."/>
            <person name="Arakawa K."/>
        </authorList>
    </citation>
    <scope>NUCLEOTIDE SEQUENCE [LARGE SCALE GENOMIC DNA]</scope>
</reference>
<proteinExistence type="predicted"/>
<evidence type="ECO:0000313" key="2">
    <source>
        <dbReference type="Proteomes" id="UP001054945"/>
    </source>
</evidence>
<organism evidence="1 2">
    <name type="scientific">Caerostris extrusa</name>
    <name type="common">Bark spider</name>
    <name type="synonym">Caerostris bankana</name>
    <dbReference type="NCBI Taxonomy" id="172846"/>
    <lineage>
        <taxon>Eukaryota</taxon>
        <taxon>Metazoa</taxon>
        <taxon>Ecdysozoa</taxon>
        <taxon>Arthropoda</taxon>
        <taxon>Chelicerata</taxon>
        <taxon>Arachnida</taxon>
        <taxon>Araneae</taxon>
        <taxon>Araneomorphae</taxon>
        <taxon>Entelegynae</taxon>
        <taxon>Araneoidea</taxon>
        <taxon>Araneidae</taxon>
        <taxon>Caerostris</taxon>
    </lineage>
</organism>
<comment type="caution">
    <text evidence="1">The sequence shown here is derived from an EMBL/GenBank/DDBJ whole genome shotgun (WGS) entry which is preliminary data.</text>
</comment>
<accession>A0AAV4NNU2</accession>
<gene>
    <name evidence="1" type="ORF">CEXT_588331</name>
</gene>
<keyword evidence="2" id="KW-1185">Reference proteome</keyword>
<sequence>MGSLFSFSERRDFSSGISAVAIYSSRLLFGVLSFRHCLIPEQDIRSIFPLGMHSCPSHASIKSSLLQGIFDATVPVQLETFKRIKTNSIKHNY</sequence>
<dbReference type="AlphaFoldDB" id="A0AAV4NNU2"/>
<dbReference type="EMBL" id="BPLR01003592">
    <property type="protein sequence ID" value="GIX86446.1"/>
    <property type="molecule type" value="Genomic_DNA"/>
</dbReference>
<dbReference type="Proteomes" id="UP001054945">
    <property type="component" value="Unassembled WGS sequence"/>
</dbReference>
<evidence type="ECO:0000313" key="1">
    <source>
        <dbReference type="EMBL" id="GIX86446.1"/>
    </source>
</evidence>